<dbReference type="SUPFAM" id="SSF53335">
    <property type="entry name" value="S-adenosyl-L-methionine-dependent methyltransferases"/>
    <property type="match status" value="1"/>
</dbReference>
<dbReference type="EMBL" id="JBBEGN010000025">
    <property type="protein sequence ID" value="MEJ2871585.1"/>
    <property type="molecule type" value="Genomic_DNA"/>
</dbReference>
<evidence type="ECO:0000256" key="1">
    <source>
        <dbReference type="ARBA" id="ARBA00022603"/>
    </source>
</evidence>
<gene>
    <name evidence="3" type="ORF">WCD74_27750</name>
</gene>
<dbReference type="InterPro" id="IPR007213">
    <property type="entry name" value="Ppm1/Ppm2/Tcmp"/>
</dbReference>
<dbReference type="PANTHER" id="PTHR43619:SF2">
    <property type="entry name" value="S-ADENOSYL-L-METHIONINE-DEPENDENT METHYLTRANSFERASES SUPERFAMILY PROTEIN"/>
    <property type="match status" value="1"/>
</dbReference>
<dbReference type="PANTHER" id="PTHR43619">
    <property type="entry name" value="S-ADENOSYL-L-METHIONINE-DEPENDENT METHYLTRANSFERASE YKTD-RELATED"/>
    <property type="match status" value="1"/>
</dbReference>
<dbReference type="GO" id="GO:0008168">
    <property type="term" value="F:methyltransferase activity"/>
    <property type="evidence" value="ECO:0007669"/>
    <property type="project" value="UniProtKB-KW"/>
</dbReference>
<dbReference type="RefSeq" id="WP_337698156.1">
    <property type="nucleotide sequence ID" value="NZ_JBBEGN010000025.1"/>
</dbReference>
<evidence type="ECO:0000313" key="3">
    <source>
        <dbReference type="EMBL" id="MEJ2871585.1"/>
    </source>
</evidence>
<evidence type="ECO:0000313" key="4">
    <source>
        <dbReference type="Proteomes" id="UP001385809"/>
    </source>
</evidence>
<comment type="caution">
    <text evidence="3">The sequence shown here is derived from an EMBL/GenBank/DDBJ whole genome shotgun (WGS) entry which is preliminary data.</text>
</comment>
<dbReference type="Pfam" id="PF04072">
    <property type="entry name" value="LCM"/>
    <property type="match status" value="1"/>
</dbReference>
<reference evidence="3 4" key="1">
    <citation type="submission" date="2024-03" db="EMBL/GenBank/DDBJ databases">
        <title>Actinomycetospora sp. OC33-EN08, a novel actinomycete isolated from wild orchid (Aerides multiflora).</title>
        <authorList>
            <person name="Suriyachadkun C."/>
        </authorList>
    </citation>
    <scope>NUCLEOTIDE SEQUENCE [LARGE SCALE GENOMIC DNA]</scope>
    <source>
        <strain evidence="3 4">OC33-EN08</strain>
    </source>
</reference>
<evidence type="ECO:0000256" key="2">
    <source>
        <dbReference type="ARBA" id="ARBA00022679"/>
    </source>
</evidence>
<keyword evidence="1 3" id="KW-0489">Methyltransferase</keyword>
<sequence>MTDADHRTVTLTGVPETALWTLFNRAVDPTFPDPWATRLCDALEYPYRQRFGSPSQMHPLRARVFDAETIEFLDAGGGAVVALGEGLQTSYWRIGREVAWVSVDLPEVQALRAALLPPVGIPVAGSALDLAWTDAVPDDLPVLITAEGLLMYFTEAEALGLIAACAARFPGGRMLLDTIPPWFSRRTLEGLSLTEHYLAPPMPWGISVSAMRRLRVPGVAAVRELPWPSGRGAFRRPLPQLAMRLPWVGNHRPAFWALDFCS</sequence>
<keyword evidence="2 3" id="KW-0808">Transferase</keyword>
<dbReference type="Proteomes" id="UP001385809">
    <property type="component" value="Unassembled WGS sequence"/>
</dbReference>
<dbReference type="GO" id="GO:0032259">
    <property type="term" value="P:methylation"/>
    <property type="evidence" value="ECO:0007669"/>
    <property type="project" value="UniProtKB-KW"/>
</dbReference>
<keyword evidence="4" id="KW-1185">Reference proteome</keyword>
<name>A0ABU8MWA1_9PSEU</name>
<accession>A0ABU8MWA1</accession>
<organism evidence="3 4">
    <name type="scientific">Actinomycetospora aurantiaca</name>
    <dbReference type="NCBI Taxonomy" id="3129233"/>
    <lineage>
        <taxon>Bacteria</taxon>
        <taxon>Bacillati</taxon>
        <taxon>Actinomycetota</taxon>
        <taxon>Actinomycetes</taxon>
        <taxon>Pseudonocardiales</taxon>
        <taxon>Pseudonocardiaceae</taxon>
        <taxon>Actinomycetospora</taxon>
    </lineage>
</organism>
<dbReference type="EC" id="2.1.1.-" evidence="3"/>
<proteinExistence type="predicted"/>
<dbReference type="Gene3D" id="3.40.50.150">
    <property type="entry name" value="Vaccinia Virus protein VP39"/>
    <property type="match status" value="1"/>
</dbReference>
<protein>
    <submittedName>
        <fullName evidence="3">Class I SAM-dependent methyltransferase</fullName>
        <ecNumber evidence="3">2.1.1.-</ecNumber>
    </submittedName>
</protein>
<dbReference type="InterPro" id="IPR029063">
    <property type="entry name" value="SAM-dependent_MTases_sf"/>
</dbReference>